<accession>A0A194XTB2</accession>
<evidence type="ECO:0000256" key="1">
    <source>
        <dbReference type="SAM" id="MobiDB-lite"/>
    </source>
</evidence>
<name>A0A194XTB2_MOLSC</name>
<protein>
    <submittedName>
        <fullName evidence="2">Uncharacterized protein</fullName>
    </submittedName>
</protein>
<proteinExistence type="predicted"/>
<evidence type="ECO:0000313" key="2">
    <source>
        <dbReference type="EMBL" id="KUJ23555.1"/>
    </source>
</evidence>
<dbReference type="Proteomes" id="UP000070700">
    <property type="component" value="Unassembled WGS sequence"/>
</dbReference>
<dbReference type="OrthoDB" id="3555496at2759"/>
<sequence length="211" mass="23976">MTSSSRNAGDREHGNGTTKKQQQQSKVQANSKDKLRHHANATNPPMHECECMTTNNHKVPHRRKSARHVPHTYTPFHHLSLDAMDGLPDANIHEFGNDPEHDDHEDIGDESTTILTPSYDTNSTIPTYFDEDDECTSLFNTLSPYARTTHDLRYIGHWVETQEESNYVLPSYVDAISIGRRYSSRVDVRDAMVGIEVAFPSGAYETVHRNR</sequence>
<reference evidence="2 3" key="1">
    <citation type="submission" date="2015-10" db="EMBL/GenBank/DDBJ databases">
        <title>Full genome of DAOMC 229536 Phialocephala scopiformis, a fungal endophyte of spruce producing the potent anti-insectan compound rugulosin.</title>
        <authorList>
            <consortium name="DOE Joint Genome Institute"/>
            <person name="Walker A.K."/>
            <person name="Frasz S.L."/>
            <person name="Seifert K.A."/>
            <person name="Miller J.D."/>
            <person name="Mondo S.J."/>
            <person name="Labutti K."/>
            <person name="Lipzen A."/>
            <person name="Dockter R."/>
            <person name="Kennedy M."/>
            <person name="Grigoriev I.V."/>
            <person name="Spatafora J.W."/>
        </authorList>
    </citation>
    <scope>NUCLEOTIDE SEQUENCE [LARGE SCALE GENOMIC DNA]</scope>
    <source>
        <strain evidence="2 3">CBS 120377</strain>
    </source>
</reference>
<organism evidence="2 3">
    <name type="scientific">Mollisia scopiformis</name>
    <name type="common">Conifer needle endophyte fungus</name>
    <name type="synonym">Phialocephala scopiformis</name>
    <dbReference type="NCBI Taxonomy" id="149040"/>
    <lineage>
        <taxon>Eukaryota</taxon>
        <taxon>Fungi</taxon>
        <taxon>Dikarya</taxon>
        <taxon>Ascomycota</taxon>
        <taxon>Pezizomycotina</taxon>
        <taxon>Leotiomycetes</taxon>
        <taxon>Helotiales</taxon>
        <taxon>Mollisiaceae</taxon>
        <taxon>Mollisia</taxon>
    </lineage>
</organism>
<evidence type="ECO:0000313" key="3">
    <source>
        <dbReference type="Proteomes" id="UP000070700"/>
    </source>
</evidence>
<dbReference type="EMBL" id="KQ947405">
    <property type="protein sequence ID" value="KUJ23555.1"/>
    <property type="molecule type" value="Genomic_DNA"/>
</dbReference>
<feature type="compositionally biased region" description="Low complexity" evidence="1">
    <location>
        <begin position="19"/>
        <end position="28"/>
    </location>
</feature>
<dbReference type="GeneID" id="28831859"/>
<keyword evidence="3" id="KW-1185">Reference proteome</keyword>
<dbReference type="RefSeq" id="XP_018077910.1">
    <property type="nucleotide sequence ID" value="XM_018222133.1"/>
</dbReference>
<dbReference type="AlphaFoldDB" id="A0A194XTB2"/>
<gene>
    <name evidence="2" type="ORF">LY89DRAFT_777284</name>
</gene>
<feature type="region of interest" description="Disordered" evidence="1">
    <location>
        <begin position="1"/>
        <end position="49"/>
    </location>
</feature>
<dbReference type="InParanoid" id="A0A194XTB2"/>
<dbReference type="KEGG" id="psco:LY89DRAFT_777284"/>